<reference evidence="4 5" key="1">
    <citation type="submission" date="2023-07" db="EMBL/GenBank/DDBJ databases">
        <title>Paenibacillus sp. JX-17 nov. isolated from soil.</title>
        <authorList>
            <person name="Wan Y."/>
            <person name="Liu B."/>
        </authorList>
    </citation>
    <scope>NUCLEOTIDE SEQUENCE [LARGE SCALE GENOMIC DNA]</scope>
    <source>
        <strain evidence="4 5">JX-17</strain>
    </source>
</reference>
<accession>A0ABT9CDW8</accession>
<evidence type="ECO:0000313" key="5">
    <source>
        <dbReference type="Proteomes" id="UP001240171"/>
    </source>
</evidence>
<feature type="domain" description="VTT" evidence="3">
    <location>
        <begin position="29"/>
        <end position="154"/>
    </location>
</feature>
<dbReference type="Proteomes" id="UP001240171">
    <property type="component" value="Unassembled WGS sequence"/>
</dbReference>
<dbReference type="Gene3D" id="1.20.144.10">
    <property type="entry name" value="Phosphatidic acid phosphatase type 2/haloperoxidase"/>
    <property type="match status" value="1"/>
</dbReference>
<dbReference type="InterPro" id="IPR032816">
    <property type="entry name" value="VTT_dom"/>
</dbReference>
<comment type="caution">
    <text evidence="4">The sequence shown here is derived from an EMBL/GenBank/DDBJ whole genome shotgun (WGS) entry which is preliminary data.</text>
</comment>
<dbReference type="RefSeq" id="WP_305024683.1">
    <property type="nucleotide sequence ID" value="NZ_JAUQTB010000007.1"/>
</dbReference>
<dbReference type="PANTHER" id="PTHR42709">
    <property type="entry name" value="ALKALINE PHOSPHATASE LIKE PROTEIN"/>
    <property type="match status" value="1"/>
</dbReference>
<keyword evidence="2" id="KW-0472">Membrane</keyword>
<evidence type="ECO:0000313" key="4">
    <source>
        <dbReference type="EMBL" id="MDO7907474.1"/>
    </source>
</evidence>
<feature type="transmembrane region" description="Helical" evidence="2">
    <location>
        <begin position="12"/>
        <end position="29"/>
    </location>
</feature>
<proteinExistence type="inferred from homology"/>
<feature type="transmembrane region" description="Helical" evidence="2">
    <location>
        <begin position="274"/>
        <end position="294"/>
    </location>
</feature>
<dbReference type="PANTHER" id="PTHR42709:SF9">
    <property type="entry name" value="ALKALINE PHOSPHATASE LIKE PROTEIN"/>
    <property type="match status" value="1"/>
</dbReference>
<gene>
    <name evidence="4" type="ORF">Q5741_13770</name>
</gene>
<dbReference type="InterPro" id="IPR051311">
    <property type="entry name" value="DedA_domain"/>
</dbReference>
<dbReference type="EMBL" id="JAUQTB010000007">
    <property type="protein sequence ID" value="MDO7907474.1"/>
    <property type="molecule type" value="Genomic_DNA"/>
</dbReference>
<evidence type="ECO:0000259" key="3">
    <source>
        <dbReference type="Pfam" id="PF09335"/>
    </source>
</evidence>
<dbReference type="SUPFAM" id="SSF48317">
    <property type="entry name" value="Acid phosphatase/Vanadium-dependent haloperoxidase"/>
    <property type="match status" value="1"/>
</dbReference>
<protein>
    <submittedName>
        <fullName evidence="4">VTT domain-containing protein</fullName>
    </submittedName>
</protein>
<dbReference type="InterPro" id="IPR036938">
    <property type="entry name" value="PAP2/HPO_sf"/>
</dbReference>
<keyword evidence="2" id="KW-0812">Transmembrane</keyword>
<keyword evidence="5" id="KW-1185">Reference proteome</keyword>
<keyword evidence="2" id="KW-1133">Transmembrane helix</keyword>
<dbReference type="Pfam" id="PF09335">
    <property type="entry name" value="VTT_dom"/>
    <property type="match status" value="1"/>
</dbReference>
<feature type="transmembrane region" description="Helical" evidence="2">
    <location>
        <begin position="137"/>
        <end position="158"/>
    </location>
</feature>
<feature type="transmembrane region" description="Helical" evidence="2">
    <location>
        <begin position="170"/>
        <end position="189"/>
    </location>
</feature>
<comment type="similarity">
    <text evidence="1">Belongs to the DedA family.</text>
</comment>
<feature type="transmembrane region" description="Helical" evidence="2">
    <location>
        <begin position="219"/>
        <end position="239"/>
    </location>
</feature>
<evidence type="ECO:0000256" key="2">
    <source>
        <dbReference type="SAM" id="Phobius"/>
    </source>
</evidence>
<feature type="transmembrane region" description="Helical" evidence="2">
    <location>
        <begin position="49"/>
        <end position="71"/>
    </location>
</feature>
<name>A0ABT9CDW8_9BACL</name>
<feature type="transmembrane region" description="Helical" evidence="2">
    <location>
        <begin position="368"/>
        <end position="389"/>
    </location>
</feature>
<evidence type="ECO:0000256" key="1">
    <source>
        <dbReference type="ARBA" id="ARBA00010792"/>
    </source>
</evidence>
<organism evidence="4 5">
    <name type="scientific">Paenibacillus lacisoli</name>
    <dbReference type="NCBI Taxonomy" id="3064525"/>
    <lineage>
        <taxon>Bacteria</taxon>
        <taxon>Bacillati</taxon>
        <taxon>Bacillota</taxon>
        <taxon>Bacilli</taxon>
        <taxon>Bacillales</taxon>
        <taxon>Paenibacillaceae</taxon>
        <taxon>Paenibacillus</taxon>
    </lineage>
</organism>
<sequence length="437" mass="48954">MDYILTLLHQYGYIIIFIALALEMLALPLPGEMLMSYTGLFVYQGQLSWSLSIAAAGAGLIAGVTSSYWIGLRLGKPFVSKYGSRVHLGEEQLARMSVWFEKYGDKLLFFSFFIPGVRHVTGYFCGVTRMPFRRYAAYAYSGGVFWVGLFISLGTILGPKWEAYHGTVNRYMLIFGAASLLISLLVYIIRKYKSHIVEFTLNLLKRGIEHFQSLGKVRFVVLAAFILFAGFFSLMLGLIQDYFAHEFSQFDEIVTYLVQTTFGPGWHRWMNGCLQLGSFEFYLPVLVLTALWIVARGRNRLLELVFLVWAAGGGELLDEGLRVLFHRHGPNGGGTSLLNTFPSEQTLISMTVCGFSAYLILRHTRSLILRPFVIGAVLAVCLLIGISRIDMQLLFPSDVAAGYVFGGVWLSLNIMLLEIVRELQDNGRMLLGAGKEA</sequence>
<feature type="transmembrane region" description="Helical" evidence="2">
    <location>
        <begin position="401"/>
        <end position="420"/>
    </location>
</feature>